<sequence length="513" mass="57738">MELSIDDFLRGLVRRIDALEEARSGLASKVEALQCDNECLKRESTDRVADLKRETDRVAEGLNQKIDGLTRENAILREEIAGLKYGESTAERSRKRAKTEHLALTTLGNDAQVHIASFLGAKGIACLGWTCRCFGKGCVSTDGQMTSLVEELAGQVVDGSASDYEKSVLVGGRRVKMLRELELMRSPLYFEQLIGHADGIRYSQPEEKFNITLRRIRGGTQCATAISNQEMKAGRHYVTFQMSEVEGRSFSLDFGVIRPIKDWDKKGLDNFDPICYDSNEYKYRNLLLAEKTDEWGDDLHCCSYFSREGKCFFANWNDEDKDEYDEWAGDEWEGMEPVRAIDDFAVGLLLDLDAGTLSVFKGGRKLGVMKDGLTGAYCWYVFCLIGLRDKTCSINIKRDQVNKRIEVIKGVGSPSSRGLPFVVLAECDERRFFEPDRYRPAPLGIRAGSGTFILGRPRSTAPDEGEVTGNRGRRPAVDVLDVEEAHFVPRCPRWSVRRPGRELRSLRLGVYLV</sequence>
<dbReference type="Gene3D" id="2.60.120.920">
    <property type="match status" value="1"/>
</dbReference>
<organism evidence="2 3">
    <name type="scientific">Thalassiosira oceanica</name>
    <name type="common">Marine diatom</name>
    <dbReference type="NCBI Taxonomy" id="159749"/>
    <lineage>
        <taxon>Eukaryota</taxon>
        <taxon>Sar</taxon>
        <taxon>Stramenopiles</taxon>
        <taxon>Ochrophyta</taxon>
        <taxon>Bacillariophyta</taxon>
        <taxon>Coscinodiscophyceae</taxon>
        <taxon>Thalassiosirophycidae</taxon>
        <taxon>Thalassiosirales</taxon>
        <taxon>Thalassiosiraceae</taxon>
        <taxon>Thalassiosira</taxon>
    </lineage>
</organism>
<feature type="non-terminal residue" evidence="2">
    <location>
        <position position="513"/>
    </location>
</feature>
<evidence type="ECO:0000313" key="3">
    <source>
        <dbReference type="Proteomes" id="UP000266841"/>
    </source>
</evidence>
<proteinExistence type="predicted"/>
<dbReference type="AlphaFoldDB" id="K0RU84"/>
<gene>
    <name evidence="2" type="ORF">THAOC_28274</name>
</gene>
<evidence type="ECO:0008006" key="4">
    <source>
        <dbReference type="Google" id="ProtNLM"/>
    </source>
</evidence>
<dbReference type="Proteomes" id="UP000266841">
    <property type="component" value="Unassembled WGS sequence"/>
</dbReference>
<keyword evidence="3" id="KW-1185">Reference proteome</keyword>
<feature type="coiled-coil region" evidence="1">
    <location>
        <begin position="16"/>
        <end position="79"/>
    </location>
</feature>
<dbReference type="OrthoDB" id="236214at2759"/>
<reference evidence="2 3" key="1">
    <citation type="journal article" date="2012" name="Genome Biol.">
        <title>Genome and low-iron response of an oceanic diatom adapted to chronic iron limitation.</title>
        <authorList>
            <person name="Lommer M."/>
            <person name="Specht M."/>
            <person name="Roy A.S."/>
            <person name="Kraemer L."/>
            <person name="Andreson R."/>
            <person name="Gutowska M.A."/>
            <person name="Wolf J."/>
            <person name="Bergner S.V."/>
            <person name="Schilhabel M.B."/>
            <person name="Klostermeier U.C."/>
            <person name="Beiko R.G."/>
            <person name="Rosenstiel P."/>
            <person name="Hippler M."/>
            <person name="Laroche J."/>
        </authorList>
    </citation>
    <scope>NUCLEOTIDE SEQUENCE [LARGE SCALE GENOMIC DNA]</scope>
    <source>
        <strain evidence="2 3">CCMP1005</strain>
    </source>
</reference>
<keyword evidence="1" id="KW-0175">Coiled coil</keyword>
<dbReference type="InterPro" id="IPR043136">
    <property type="entry name" value="B30.2/SPRY_sf"/>
</dbReference>
<name>K0RU84_THAOC</name>
<dbReference type="EMBL" id="AGNL01039836">
    <property type="protein sequence ID" value="EJK52446.1"/>
    <property type="molecule type" value="Genomic_DNA"/>
</dbReference>
<evidence type="ECO:0000256" key="1">
    <source>
        <dbReference type="SAM" id="Coils"/>
    </source>
</evidence>
<protein>
    <recommendedName>
        <fullName evidence="4">B30.2/SPRY domain-containing protein</fullName>
    </recommendedName>
</protein>
<comment type="caution">
    <text evidence="2">The sequence shown here is derived from an EMBL/GenBank/DDBJ whole genome shotgun (WGS) entry which is preliminary data.</text>
</comment>
<evidence type="ECO:0000313" key="2">
    <source>
        <dbReference type="EMBL" id="EJK52446.1"/>
    </source>
</evidence>
<accession>K0RU84</accession>